<dbReference type="GO" id="GO:0016874">
    <property type="term" value="F:ligase activity"/>
    <property type="evidence" value="ECO:0007669"/>
    <property type="project" value="UniProtKB-KW"/>
</dbReference>
<dbReference type="PROSITE" id="PS01011">
    <property type="entry name" value="FOLYLPOLYGLU_SYNT_1"/>
    <property type="match status" value="1"/>
</dbReference>
<gene>
    <name evidence="7" type="ORF">ERX35_009475</name>
</gene>
<keyword evidence="2 7" id="KW-0436">Ligase</keyword>
<dbReference type="InterPro" id="IPR036565">
    <property type="entry name" value="Mur-like_cat_sf"/>
</dbReference>
<dbReference type="PANTHER" id="PTHR23135">
    <property type="entry name" value="MUR LIGASE FAMILY MEMBER"/>
    <property type="match status" value="1"/>
</dbReference>
<dbReference type="Pfam" id="PF02875">
    <property type="entry name" value="Mur_ligase_C"/>
    <property type="match status" value="1"/>
</dbReference>
<feature type="domain" description="Mur ligase C-terminal" evidence="5">
    <location>
        <begin position="323"/>
        <end position="453"/>
    </location>
</feature>
<evidence type="ECO:0000259" key="5">
    <source>
        <dbReference type="Pfam" id="PF02875"/>
    </source>
</evidence>
<dbReference type="SUPFAM" id="SSF53244">
    <property type="entry name" value="MurD-like peptide ligases, peptide-binding domain"/>
    <property type="match status" value="1"/>
</dbReference>
<accession>A0ABQ6R6X2</accession>
<dbReference type="InterPro" id="IPR013221">
    <property type="entry name" value="Mur_ligase_cen"/>
</dbReference>
<protein>
    <submittedName>
        <fullName evidence="7">UDP-N-acetylmuramoylalanyl-D-glutamate--2, 6-diaminopimelate ligase</fullName>
    </submittedName>
</protein>
<evidence type="ECO:0000313" key="7">
    <source>
        <dbReference type="EMBL" id="KAA1037599.1"/>
    </source>
</evidence>
<comment type="caution">
    <text evidence="7">The sequence shown here is derived from an EMBL/GenBank/DDBJ whole genome shotgun (WGS) entry which is preliminary data.</text>
</comment>
<feature type="domain" description="Mur ligase central" evidence="6">
    <location>
        <begin position="109"/>
        <end position="299"/>
    </location>
</feature>
<dbReference type="SUPFAM" id="SSF53623">
    <property type="entry name" value="MurD-like peptide ligases, catalytic domain"/>
    <property type="match status" value="1"/>
</dbReference>
<reference evidence="7 8" key="1">
    <citation type="submission" date="2019-09" db="EMBL/GenBank/DDBJ databases">
        <authorList>
            <person name="Mazhar S."/>
            <person name="Altermann E."/>
            <person name="Hill C."/>
            <person name="Mcauliffe O."/>
        </authorList>
    </citation>
    <scope>NUCLEOTIDE SEQUENCE [LARGE SCALE GENOMIC DNA]</scope>
    <source>
        <strain evidence="7 8">ATCC 51831</strain>
    </source>
</reference>
<keyword evidence="3" id="KW-0547">Nucleotide-binding</keyword>
<dbReference type="InterPro" id="IPR018109">
    <property type="entry name" value="Folylpolyglutamate_synth_CS"/>
</dbReference>
<evidence type="ECO:0000256" key="2">
    <source>
        <dbReference type="ARBA" id="ARBA00022598"/>
    </source>
</evidence>
<comment type="pathway">
    <text evidence="1">Cell wall biogenesis; peptidoglycan biosynthesis.</text>
</comment>
<organism evidence="7 8">
    <name type="scientific">Macrococcus equipercicus</name>
    <dbReference type="NCBI Taxonomy" id="69967"/>
    <lineage>
        <taxon>Bacteria</taxon>
        <taxon>Bacillati</taxon>
        <taxon>Bacillota</taxon>
        <taxon>Bacilli</taxon>
        <taxon>Bacillales</taxon>
        <taxon>Staphylococcaceae</taxon>
        <taxon>Macrococcus</taxon>
    </lineage>
</organism>
<keyword evidence="4" id="KW-0067">ATP-binding</keyword>
<dbReference type="InterPro" id="IPR036615">
    <property type="entry name" value="Mur_ligase_C_dom_sf"/>
</dbReference>
<dbReference type="InterPro" id="IPR004101">
    <property type="entry name" value="Mur_ligase_C"/>
</dbReference>
<dbReference type="Gene3D" id="3.90.190.20">
    <property type="entry name" value="Mur ligase, C-terminal domain"/>
    <property type="match status" value="1"/>
</dbReference>
<dbReference type="PANTHER" id="PTHR23135:SF4">
    <property type="entry name" value="UDP-N-ACETYLMURAMOYL-L-ALANYL-D-GLUTAMATE--2,6-DIAMINOPIMELATE LIGASE MURE HOMOLOG, CHLOROPLASTIC"/>
    <property type="match status" value="1"/>
</dbReference>
<evidence type="ECO:0000256" key="3">
    <source>
        <dbReference type="ARBA" id="ARBA00022741"/>
    </source>
</evidence>
<keyword evidence="8" id="KW-1185">Reference proteome</keyword>
<dbReference type="RefSeq" id="WP_149459659.1">
    <property type="nucleotide sequence ID" value="NZ_SCWC02000008.1"/>
</dbReference>
<dbReference type="Pfam" id="PF08245">
    <property type="entry name" value="Mur_ligase_M"/>
    <property type="match status" value="1"/>
</dbReference>
<evidence type="ECO:0000256" key="1">
    <source>
        <dbReference type="ARBA" id="ARBA00004752"/>
    </source>
</evidence>
<dbReference type="Gene3D" id="3.40.1190.10">
    <property type="entry name" value="Mur-like, catalytic domain"/>
    <property type="match status" value="1"/>
</dbReference>
<sequence length="480" mass="54084">MNIPIMLATIEEYIITSNNLKPDDGFTPHIVSMYQDITNESIFMLKSSEQAAHYAELAVAKKPALIITDIALAESSIPVVVVSDFAAVANQLIRLLYDDAISRLKFIAVTGTNGKTTTSHMIAKLLTCSGQKTGIIGTLGIFDCHYHKLDFNHSTQTTPMYFELAEIIKYFAEEAYDYIVYEATSIALDQQRTDFISNDLAVFTNFSPEHLEYHGTMASYLQAKLRLDALSKDNIVNMDTREYHSLAQGPFHFSSNADTYYQFNLHDDYIDLKVGSEQHRLYPSFFGEHNYINISTSVFALHKLGFPINQLLKYAGEVQPPVHRFEVLDIQGYEFILDFAHTPVAVNESIHNALKYAARQQKNLNVMVTGIGLRGFDKIMLTVKQLPPGVHQLMLAAEQVGYVEPETIMTTMIDHLTDCYNSDHVLSSPSRKEGISQLIKATDPAEDIILLTGINEPQHFRGSTIEHDDQQYIKQLLCDH</sequence>
<evidence type="ECO:0000313" key="8">
    <source>
        <dbReference type="Proteomes" id="UP000295735"/>
    </source>
</evidence>
<dbReference type="Proteomes" id="UP000295735">
    <property type="component" value="Unassembled WGS sequence"/>
</dbReference>
<dbReference type="EMBL" id="SCWC02000008">
    <property type="protein sequence ID" value="KAA1037599.1"/>
    <property type="molecule type" value="Genomic_DNA"/>
</dbReference>
<evidence type="ECO:0000259" key="6">
    <source>
        <dbReference type="Pfam" id="PF08245"/>
    </source>
</evidence>
<name>A0ABQ6R6X2_9STAP</name>
<evidence type="ECO:0000256" key="4">
    <source>
        <dbReference type="ARBA" id="ARBA00022840"/>
    </source>
</evidence>
<proteinExistence type="predicted"/>